<reference evidence="2" key="2">
    <citation type="journal article" date="2022" name="Sci. Rep.">
        <title>In silico prediction of the enzymes involved in the degradation of the herbicide molinate by Gulosibacter molinativorax ON4T.</title>
        <authorList>
            <person name="Lopes A.R."/>
            <person name="Bunin E."/>
            <person name="Viana A.T."/>
            <person name="Froufe H."/>
            <person name="Munoz-Merida A."/>
            <person name="Pinho D."/>
            <person name="Figueiredo J."/>
            <person name="Barroso C."/>
            <person name="Vaz-Moreira I."/>
            <person name="Bellanger X."/>
            <person name="Egas C."/>
            <person name="Nunes O.C."/>
        </authorList>
    </citation>
    <scope>NUCLEOTIDE SEQUENCE</scope>
    <source>
        <strain evidence="2">ON4</strain>
    </source>
</reference>
<dbReference type="InterPro" id="IPR006076">
    <property type="entry name" value="FAD-dep_OxRdtase"/>
</dbReference>
<dbReference type="Pfam" id="PF01266">
    <property type="entry name" value="DAO"/>
    <property type="match status" value="1"/>
</dbReference>
<dbReference type="EMBL" id="PXVD01000023">
    <property type="protein sequence ID" value="MDJ1372289.1"/>
    <property type="molecule type" value="Genomic_DNA"/>
</dbReference>
<evidence type="ECO:0000259" key="1">
    <source>
        <dbReference type="Pfam" id="PF01266"/>
    </source>
</evidence>
<reference evidence="2" key="1">
    <citation type="submission" date="2018-03" db="EMBL/GenBank/DDBJ databases">
        <authorList>
            <person name="Nunes O.C."/>
            <person name="Lopes A.R."/>
            <person name="Froufe H."/>
            <person name="Munoz-Merida A."/>
            <person name="Barroso C."/>
            <person name="Egas C."/>
        </authorList>
    </citation>
    <scope>NUCLEOTIDE SEQUENCE</scope>
    <source>
        <strain evidence="2">ON4</strain>
    </source>
</reference>
<dbReference type="PANTHER" id="PTHR13847">
    <property type="entry name" value="SARCOSINE DEHYDROGENASE-RELATED"/>
    <property type="match status" value="1"/>
</dbReference>
<evidence type="ECO:0000313" key="3">
    <source>
        <dbReference type="Proteomes" id="UP001170379"/>
    </source>
</evidence>
<name>A0ABT7CAW8_9MICO</name>
<organism evidence="2 3">
    <name type="scientific">Gulosibacter molinativorax</name>
    <dbReference type="NCBI Taxonomy" id="256821"/>
    <lineage>
        <taxon>Bacteria</taxon>
        <taxon>Bacillati</taxon>
        <taxon>Actinomycetota</taxon>
        <taxon>Actinomycetes</taxon>
        <taxon>Micrococcales</taxon>
        <taxon>Microbacteriaceae</taxon>
        <taxon>Gulosibacter</taxon>
    </lineage>
</organism>
<dbReference type="Proteomes" id="UP001170379">
    <property type="component" value="Unassembled WGS sequence"/>
</dbReference>
<dbReference type="PANTHER" id="PTHR13847:SF285">
    <property type="entry name" value="FAD DEPENDENT OXIDOREDUCTASE DOMAIN-CONTAINING PROTEIN"/>
    <property type="match status" value="1"/>
</dbReference>
<feature type="domain" description="FAD dependent oxidoreductase" evidence="1">
    <location>
        <begin position="39"/>
        <end position="401"/>
    </location>
</feature>
<dbReference type="InterPro" id="IPR036188">
    <property type="entry name" value="FAD/NAD-bd_sf"/>
</dbReference>
<dbReference type="Gene3D" id="3.30.9.10">
    <property type="entry name" value="D-Amino Acid Oxidase, subunit A, domain 2"/>
    <property type="match status" value="1"/>
</dbReference>
<gene>
    <name evidence="2" type="ORF">C7K25_13080</name>
</gene>
<dbReference type="RefSeq" id="WP_026937523.1">
    <property type="nucleotide sequence ID" value="NZ_CP028426.1"/>
</dbReference>
<keyword evidence="3" id="KW-1185">Reference proteome</keyword>
<sequence length="468" mass="51088">MSQDVRVAPGFINGDVSFWMRDIGLPTQRASLAGDIEVDVAIVGGGLTGLWTAYYLTKAQPELEIAIVEKYFAGFGASGRNGGWMSAEPAGQFRRYAAAHGAESARAMQREMFTAVDEVVTVAQQEGFAEDLVKDGLIHVATNGPQLARARAHLDELREQGWGKDDVFELGVDDLRERVNVHGMRGGYWTPHCARVHPAKFTRGLAAVVEALGVTIYEGTTAESIAPRAVRTDHGTVRAKYVVQALEGYTHSLPRQERRLLPMNSSMIVTERLTEQQLDAIGWRGAELVGDMAHGFTYMQRTADGRVALGGRAVPYDFNSSFDERGRTADRSVGMLSKRLGEVFPALRNVQIDHSWSGVLGVPRDWCAAVNFDRDAGILSAGGYVGHGLSGTNLAARTLRDLILGEQTDLVRLPWVGRTARNWEPEPLRWIGATALYAVYRAADGRENHSQSGKTDVLARAANVISGR</sequence>
<dbReference type="SUPFAM" id="SSF51905">
    <property type="entry name" value="FAD/NAD(P)-binding domain"/>
    <property type="match status" value="1"/>
</dbReference>
<proteinExistence type="predicted"/>
<protein>
    <submittedName>
        <fullName evidence="2">FAD-dependent oxidoreductase</fullName>
    </submittedName>
</protein>
<dbReference type="Gene3D" id="3.50.50.60">
    <property type="entry name" value="FAD/NAD(P)-binding domain"/>
    <property type="match status" value="1"/>
</dbReference>
<comment type="caution">
    <text evidence="2">The sequence shown here is derived from an EMBL/GenBank/DDBJ whole genome shotgun (WGS) entry which is preliminary data.</text>
</comment>
<accession>A0ABT7CAW8</accession>
<evidence type="ECO:0000313" key="2">
    <source>
        <dbReference type="EMBL" id="MDJ1372289.1"/>
    </source>
</evidence>